<dbReference type="Pfam" id="PF13847">
    <property type="entry name" value="Methyltransf_31"/>
    <property type="match status" value="1"/>
</dbReference>
<dbReference type="HAMAP" id="MF_03188">
    <property type="entry name" value="Methyltr_EFM4"/>
    <property type="match status" value="1"/>
</dbReference>
<keyword evidence="2 7" id="KW-0489">Methyltransferase</keyword>
<feature type="domain" description="Methyltransferase" evidence="9">
    <location>
        <begin position="79"/>
        <end position="134"/>
    </location>
</feature>
<evidence type="ECO:0000313" key="10">
    <source>
        <dbReference type="EMBL" id="KAG9341855.1"/>
    </source>
</evidence>
<name>A0A8T2NNB3_9TELE</name>
<dbReference type="PANTHER" id="PTHR12843:SF5">
    <property type="entry name" value="EEF1A LYSINE METHYLTRANSFERASE 2"/>
    <property type="match status" value="1"/>
</dbReference>
<evidence type="ECO:0000256" key="2">
    <source>
        <dbReference type="ARBA" id="ARBA00022603"/>
    </source>
</evidence>
<dbReference type="CDD" id="cd02440">
    <property type="entry name" value="AdoMet_MTases"/>
    <property type="match status" value="1"/>
</dbReference>
<organism evidence="10 11">
    <name type="scientific">Albula glossodonta</name>
    <name type="common">roundjaw bonefish</name>
    <dbReference type="NCBI Taxonomy" id="121402"/>
    <lineage>
        <taxon>Eukaryota</taxon>
        <taxon>Metazoa</taxon>
        <taxon>Chordata</taxon>
        <taxon>Craniata</taxon>
        <taxon>Vertebrata</taxon>
        <taxon>Euteleostomi</taxon>
        <taxon>Actinopterygii</taxon>
        <taxon>Neopterygii</taxon>
        <taxon>Teleostei</taxon>
        <taxon>Albuliformes</taxon>
        <taxon>Albulidae</taxon>
        <taxon>Albula</taxon>
    </lineage>
</organism>
<dbReference type="Proteomes" id="UP000824540">
    <property type="component" value="Unassembled WGS sequence"/>
</dbReference>
<protein>
    <recommendedName>
        <fullName evidence="7">EEF1A lysine methyltransferase 2</fullName>
        <ecNumber evidence="7">2.1.1.-</ecNumber>
    </recommendedName>
    <alternativeName>
        <fullName evidence="7">Methyltransferase-like protein 10</fullName>
    </alternativeName>
    <alternativeName>
        <fullName evidence="7">Protein-lysine N-methyltransferase METTL10</fullName>
    </alternativeName>
</protein>
<evidence type="ECO:0000313" key="11">
    <source>
        <dbReference type="Proteomes" id="UP000824540"/>
    </source>
</evidence>
<dbReference type="PANTHER" id="PTHR12843">
    <property type="entry name" value="PROTEIN-LYSINE N-METHYLTRANSFERASE METTL10"/>
    <property type="match status" value="1"/>
</dbReference>
<comment type="function">
    <text evidence="7">Protein-lysine methyltransferase that selectively catalyzes the trimethylation of EEF1A at 'Lys-318'.</text>
</comment>
<dbReference type="AlphaFoldDB" id="A0A8T2NNB3"/>
<dbReference type="EC" id="2.1.1.-" evidence="7"/>
<dbReference type="InterPro" id="IPR025714">
    <property type="entry name" value="Methyltranfer_dom"/>
</dbReference>
<comment type="subcellular location">
    <subcellularLocation>
        <location evidence="7">Cytoplasm</location>
    </subcellularLocation>
    <subcellularLocation>
        <location evidence="7">Nucleus</location>
    </subcellularLocation>
</comment>
<evidence type="ECO:0000256" key="4">
    <source>
        <dbReference type="ARBA" id="ARBA00022691"/>
    </source>
</evidence>
<dbReference type="OrthoDB" id="540004at2759"/>
<dbReference type="InterPro" id="IPR029063">
    <property type="entry name" value="SAM-dependent_MTases_sf"/>
</dbReference>
<dbReference type="GO" id="GO:0005634">
    <property type="term" value="C:nucleus"/>
    <property type="evidence" value="ECO:0007669"/>
    <property type="project" value="UniProtKB-SubCell"/>
</dbReference>
<dbReference type="GO" id="GO:0005737">
    <property type="term" value="C:cytoplasm"/>
    <property type="evidence" value="ECO:0007669"/>
    <property type="project" value="UniProtKB-SubCell"/>
</dbReference>
<accession>A0A8T2NNB3</accession>
<keyword evidence="5 7" id="KW-0539">Nucleus</keyword>
<dbReference type="InterPro" id="IPR026635">
    <property type="entry name" value="Efm4/METTL10"/>
</dbReference>
<keyword evidence="11" id="KW-1185">Reference proteome</keyword>
<dbReference type="FunFam" id="3.40.50.150:FF:000172">
    <property type="entry name" value="EEF1A lysine methyltransferase 2"/>
    <property type="match status" value="1"/>
</dbReference>
<sequence>MDSARDTHGCQNTTKYDEEQNLEDDFTSSKLGTKEYWDDAYRRELHTYRDIGDVGEIWFGEESMHRVIRCLKKENIPANAAILDIGTGNGMLLVELASCGFTNLTGIDYSAAAVELAKNVLGQECLSNVKVEACCQEGNSALFILEGEAKSRKVMDFLSSPVELRGFDVCIDKGTFDAVSLNPDSTADGKVCYLRTLQGALREGGLFIITSCNWTKEQLLHFFSQGFEFQQELPTPTFQFGGRTGHSVTALVFKRLC</sequence>
<keyword evidence="3 7" id="KW-0808">Transferase</keyword>
<dbReference type="GO" id="GO:0016279">
    <property type="term" value="F:protein-lysine N-methyltransferase activity"/>
    <property type="evidence" value="ECO:0007669"/>
    <property type="project" value="UniProtKB-UniRule"/>
</dbReference>
<keyword evidence="4 7" id="KW-0949">S-adenosyl-L-methionine</keyword>
<proteinExistence type="inferred from homology"/>
<comment type="caution">
    <text evidence="10">The sequence shown here is derived from an EMBL/GenBank/DDBJ whole genome shotgun (WGS) entry which is preliminary data.</text>
</comment>
<evidence type="ECO:0000256" key="8">
    <source>
        <dbReference type="SAM" id="MobiDB-lite"/>
    </source>
</evidence>
<evidence type="ECO:0000259" key="9">
    <source>
        <dbReference type="Pfam" id="PF13847"/>
    </source>
</evidence>
<dbReference type="GO" id="GO:0032259">
    <property type="term" value="P:methylation"/>
    <property type="evidence" value="ECO:0007669"/>
    <property type="project" value="UniProtKB-KW"/>
</dbReference>
<dbReference type="SUPFAM" id="SSF53335">
    <property type="entry name" value="S-adenosyl-L-methionine-dependent methyltransferases"/>
    <property type="match status" value="1"/>
</dbReference>
<evidence type="ECO:0000256" key="6">
    <source>
        <dbReference type="ARBA" id="ARBA00049497"/>
    </source>
</evidence>
<evidence type="ECO:0000256" key="5">
    <source>
        <dbReference type="ARBA" id="ARBA00023242"/>
    </source>
</evidence>
<dbReference type="EMBL" id="JAFBMS010000032">
    <property type="protein sequence ID" value="KAG9341855.1"/>
    <property type="molecule type" value="Genomic_DNA"/>
</dbReference>
<evidence type="ECO:0000256" key="7">
    <source>
        <dbReference type="HAMAP-Rule" id="MF_03188"/>
    </source>
</evidence>
<dbReference type="Gene3D" id="3.40.50.150">
    <property type="entry name" value="Vaccinia Virus protein VP39"/>
    <property type="match status" value="1"/>
</dbReference>
<evidence type="ECO:0000256" key="1">
    <source>
        <dbReference type="ARBA" id="ARBA00022490"/>
    </source>
</evidence>
<reference evidence="10" key="1">
    <citation type="thesis" date="2021" institute="BYU ScholarsArchive" country="Provo, UT, USA">
        <title>Applications of and Algorithms for Genome Assembly and Genomic Analyses with an Emphasis on Marine Teleosts.</title>
        <authorList>
            <person name="Pickett B.D."/>
        </authorList>
    </citation>
    <scope>NUCLEOTIDE SEQUENCE</scope>
    <source>
        <strain evidence="10">HI-2016</strain>
    </source>
</reference>
<comment type="catalytic activity">
    <reaction evidence="6">
        <text>L-lysyl-[protein] + 3 S-adenosyl-L-methionine = N(6),N(6),N(6)-trimethyl-L-lysyl-[protein] + 3 S-adenosyl-L-homocysteine + 3 H(+)</text>
        <dbReference type="Rhea" id="RHEA:54192"/>
        <dbReference type="Rhea" id="RHEA-COMP:9752"/>
        <dbReference type="Rhea" id="RHEA-COMP:13826"/>
        <dbReference type="ChEBI" id="CHEBI:15378"/>
        <dbReference type="ChEBI" id="CHEBI:29969"/>
        <dbReference type="ChEBI" id="CHEBI:57856"/>
        <dbReference type="ChEBI" id="CHEBI:59789"/>
        <dbReference type="ChEBI" id="CHEBI:61961"/>
    </reaction>
    <physiologicalReaction direction="left-to-right" evidence="6">
        <dbReference type="Rhea" id="RHEA:54193"/>
    </physiologicalReaction>
</comment>
<evidence type="ECO:0000256" key="3">
    <source>
        <dbReference type="ARBA" id="ARBA00022679"/>
    </source>
</evidence>
<comment type="similarity">
    <text evidence="7">Belongs to the class I-like SAM-binding methyltransferase superfamily. EFM4 family.</text>
</comment>
<gene>
    <name evidence="7" type="primary">EEF1AKMT2</name>
    <name evidence="7" type="synonym">METTL10</name>
    <name evidence="10" type="ORF">JZ751_018579</name>
</gene>
<keyword evidence="1 7" id="KW-0963">Cytoplasm</keyword>
<feature type="region of interest" description="Disordered" evidence="8">
    <location>
        <begin position="1"/>
        <end position="21"/>
    </location>
</feature>